<sequence>MATNVVTVQEIIETAPDIHLKLEKKAKSLKDQKPSESGLIEKAKEHVEDLFQSVEADISLDDLAAKDDSEKELEDIFDRIEDKIRHQRAEAKKSWKDLDPNKRKQVVTFWAAVADFLGDVLNWLGIMFNYVLEKIRKGFKIVKDASVIDFINSIPRIESHYLRAQTTREFISSDKSLADIYRDYKRLREGDGLPVATSSTFNRIFNTEFNISFFVPKKDQCDLCERYKNSDEEGKRTLSQQYEQHLQEKTLARIEKENDKNRTDGTVTAVYDLQAVLQIPKGQISLFFYKSRINCLNLTVSDLRAKDVVCYFWDETEGNRGAVEIGSCILDYIKWQVIQNPNKEIDVIFYSDNCGGQQKNKFLLSAYAYAVNKLTVKSITHKFLICGHSQNEGDNVHSVIEKQIKRYVQSGPIYIPEQYKTLIGTAKKTGKPYKVVEMTNDKFYDVKALQESWGTNFSIDEEKNKIKWHDIKVLRVEKEHPKEFFYKTSFTEEAYRKACVRKRVLRARRTGSAIDQSLFSIGLTQAYTEKISLSDAKKKDIQELIDKNVIPKSYYDVYYKGVLGDNDN</sequence>
<organism evidence="2 3">
    <name type="scientific">Oedothorax gibbosus</name>
    <dbReference type="NCBI Taxonomy" id="931172"/>
    <lineage>
        <taxon>Eukaryota</taxon>
        <taxon>Metazoa</taxon>
        <taxon>Ecdysozoa</taxon>
        <taxon>Arthropoda</taxon>
        <taxon>Chelicerata</taxon>
        <taxon>Arachnida</taxon>
        <taxon>Araneae</taxon>
        <taxon>Araneomorphae</taxon>
        <taxon>Entelegynae</taxon>
        <taxon>Araneoidea</taxon>
        <taxon>Linyphiidae</taxon>
        <taxon>Erigoninae</taxon>
        <taxon>Oedothorax</taxon>
    </lineage>
</organism>
<dbReference type="PANTHER" id="PTHR10773">
    <property type="entry name" value="DNA-DIRECTED RNA POLYMERASES I, II, AND III SUBUNIT RPABC2"/>
    <property type="match status" value="1"/>
</dbReference>
<evidence type="ECO:0000313" key="3">
    <source>
        <dbReference type="Proteomes" id="UP000827092"/>
    </source>
</evidence>
<dbReference type="InterPro" id="IPR057191">
    <property type="entry name" value="DUF7869"/>
</dbReference>
<feature type="domain" description="DUF7869" evidence="1">
    <location>
        <begin position="351"/>
        <end position="407"/>
    </location>
</feature>
<dbReference type="EMBL" id="JAFNEN010001144">
    <property type="protein sequence ID" value="KAG8174773.1"/>
    <property type="molecule type" value="Genomic_DNA"/>
</dbReference>
<evidence type="ECO:0000259" key="1">
    <source>
        <dbReference type="Pfam" id="PF25273"/>
    </source>
</evidence>
<dbReference type="Pfam" id="PF25273">
    <property type="entry name" value="DUF7869"/>
    <property type="match status" value="1"/>
</dbReference>
<dbReference type="Proteomes" id="UP000827092">
    <property type="component" value="Unassembled WGS sequence"/>
</dbReference>
<proteinExistence type="predicted"/>
<gene>
    <name evidence="2" type="ORF">JTE90_008568</name>
</gene>
<reference evidence="2 3" key="1">
    <citation type="journal article" date="2022" name="Nat. Ecol. Evol.">
        <title>A masculinizing supergene underlies an exaggerated male reproductive morph in a spider.</title>
        <authorList>
            <person name="Hendrickx F."/>
            <person name="De Corte Z."/>
            <person name="Sonet G."/>
            <person name="Van Belleghem S.M."/>
            <person name="Kostlbacher S."/>
            <person name="Vangestel C."/>
        </authorList>
    </citation>
    <scope>NUCLEOTIDE SEQUENCE [LARGE SCALE GENOMIC DNA]</scope>
    <source>
        <strain evidence="2">W744_W776</strain>
    </source>
</reference>
<evidence type="ECO:0000313" key="2">
    <source>
        <dbReference type="EMBL" id="KAG8174773.1"/>
    </source>
</evidence>
<name>A0AAV6TSP9_9ARAC</name>
<keyword evidence="3" id="KW-1185">Reference proteome</keyword>
<dbReference type="PANTHER" id="PTHR10773:SF19">
    <property type="match status" value="1"/>
</dbReference>
<accession>A0AAV6TSP9</accession>
<comment type="caution">
    <text evidence="2">The sequence shown here is derived from an EMBL/GenBank/DDBJ whole genome shotgun (WGS) entry which is preliminary data.</text>
</comment>
<dbReference type="AlphaFoldDB" id="A0AAV6TSP9"/>
<protein>
    <recommendedName>
        <fullName evidence="1">DUF7869 domain-containing protein</fullName>
    </recommendedName>
</protein>